<gene>
    <name evidence="3" type="ORF">BGZ99_002674</name>
</gene>
<dbReference type="AlphaFoldDB" id="A0A9P6UXE7"/>
<evidence type="ECO:0000256" key="2">
    <source>
        <dbReference type="SAM" id="Phobius"/>
    </source>
</evidence>
<proteinExistence type="predicted"/>
<feature type="transmembrane region" description="Helical" evidence="2">
    <location>
        <begin position="20"/>
        <end position="40"/>
    </location>
</feature>
<evidence type="ECO:0000313" key="3">
    <source>
        <dbReference type="EMBL" id="KAG0323619.1"/>
    </source>
</evidence>
<dbReference type="Proteomes" id="UP000738325">
    <property type="component" value="Unassembled WGS sequence"/>
</dbReference>
<reference evidence="3" key="1">
    <citation type="journal article" date="2020" name="Fungal Divers.">
        <title>Resolving the Mortierellaceae phylogeny through synthesis of multi-gene phylogenetics and phylogenomics.</title>
        <authorList>
            <person name="Vandepol N."/>
            <person name="Liber J."/>
            <person name="Desiro A."/>
            <person name="Na H."/>
            <person name="Kennedy M."/>
            <person name="Barry K."/>
            <person name="Grigoriev I.V."/>
            <person name="Miller A.N."/>
            <person name="O'Donnell K."/>
            <person name="Stajich J.E."/>
            <person name="Bonito G."/>
        </authorList>
    </citation>
    <scope>NUCLEOTIDE SEQUENCE</scope>
    <source>
        <strain evidence="3">REB-010B</strain>
    </source>
</reference>
<organism evidence="3 4">
    <name type="scientific">Dissophora globulifera</name>
    <dbReference type="NCBI Taxonomy" id="979702"/>
    <lineage>
        <taxon>Eukaryota</taxon>
        <taxon>Fungi</taxon>
        <taxon>Fungi incertae sedis</taxon>
        <taxon>Mucoromycota</taxon>
        <taxon>Mortierellomycotina</taxon>
        <taxon>Mortierellomycetes</taxon>
        <taxon>Mortierellales</taxon>
        <taxon>Mortierellaceae</taxon>
        <taxon>Dissophora</taxon>
    </lineage>
</organism>
<keyword evidence="2" id="KW-0812">Transmembrane</keyword>
<dbReference type="EMBL" id="JAAAIP010000183">
    <property type="protein sequence ID" value="KAG0323619.1"/>
    <property type="molecule type" value="Genomic_DNA"/>
</dbReference>
<name>A0A9P6UXE7_9FUNG</name>
<feature type="region of interest" description="Disordered" evidence="1">
    <location>
        <begin position="111"/>
        <end position="135"/>
    </location>
</feature>
<keyword evidence="2" id="KW-1133">Transmembrane helix</keyword>
<evidence type="ECO:0000313" key="4">
    <source>
        <dbReference type="Proteomes" id="UP000738325"/>
    </source>
</evidence>
<keyword evidence="4" id="KW-1185">Reference proteome</keyword>
<protein>
    <submittedName>
        <fullName evidence="3">Uncharacterized protein</fullName>
    </submittedName>
</protein>
<evidence type="ECO:0000256" key="1">
    <source>
        <dbReference type="SAM" id="MobiDB-lite"/>
    </source>
</evidence>
<sequence>MRLIKQNDDDLAAAEAMRGGYIGIVKYCTVALFAGAVLHATSPRFRAIKPPQKGWLMVAAGLGGFGNGADTAFTNFERRDRELQVRVANQRRHDILYGSVAEKEAAAASLSNVDESAKVPAPSPAAAQATTPATA</sequence>
<feature type="compositionally biased region" description="Low complexity" evidence="1">
    <location>
        <begin position="124"/>
        <end position="135"/>
    </location>
</feature>
<accession>A0A9P6UXE7</accession>
<dbReference type="OrthoDB" id="2326382at2759"/>
<comment type="caution">
    <text evidence="3">The sequence shown here is derived from an EMBL/GenBank/DDBJ whole genome shotgun (WGS) entry which is preliminary data.</text>
</comment>
<keyword evidence="2" id="KW-0472">Membrane</keyword>